<accession>A0A917T2J8</accession>
<dbReference type="SUPFAM" id="SSF81606">
    <property type="entry name" value="PP2C-like"/>
    <property type="match status" value="1"/>
</dbReference>
<dbReference type="InterPro" id="IPR001932">
    <property type="entry name" value="PPM-type_phosphatase-like_dom"/>
</dbReference>
<dbReference type="Gene3D" id="3.60.40.10">
    <property type="entry name" value="PPM-type phosphatase domain"/>
    <property type="match status" value="1"/>
</dbReference>
<gene>
    <name evidence="2" type="ORF">GCM10011534_33150</name>
</gene>
<evidence type="ECO:0000313" key="3">
    <source>
        <dbReference type="Proteomes" id="UP000649829"/>
    </source>
</evidence>
<protein>
    <submittedName>
        <fullName evidence="2">Serine/threonine protein phosphatase</fullName>
    </submittedName>
</protein>
<evidence type="ECO:0000259" key="1">
    <source>
        <dbReference type="PROSITE" id="PS51746"/>
    </source>
</evidence>
<evidence type="ECO:0000313" key="2">
    <source>
        <dbReference type="EMBL" id="GGM08522.1"/>
    </source>
</evidence>
<name>A0A917T2J8_9RHOB</name>
<feature type="domain" description="PPM-type phosphatase" evidence="1">
    <location>
        <begin position="6"/>
        <end position="239"/>
    </location>
</feature>
<dbReference type="SMART" id="SM00332">
    <property type="entry name" value="PP2Cc"/>
    <property type="match status" value="1"/>
</dbReference>
<dbReference type="Pfam" id="PF13672">
    <property type="entry name" value="PP2C_2"/>
    <property type="match status" value="1"/>
</dbReference>
<sequence length="240" mass="25546">MTPPSRIRFSATTHVGLKRKVNEDSILTLPDHRIWAVADGMGGHAGGDFASQTVVDSIAMIQPDLPPGEMIRALREAIDRAHAAILREAEARGGATIGATIVTFVIADGHFAAFWAGDSRLYRLQSGSIELLTTDHSVVAGLVLAGQLSWDEAERHPQSNAVTRAVGVGEALELDKVRGELFPGDRFLLCSDGLTKYATFATLERVLGTEPIETVADALQQIALEGGGADNISIIVIDVL</sequence>
<comment type="caution">
    <text evidence="2">The sequence shown here is derived from an EMBL/GenBank/DDBJ whole genome shotgun (WGS) entry which is preliminary data.</text>
</comment>
<dbReference type="CDD" id="cd00143">
    <property type="entry name" value="PP2Cc"/>
    <property type="match status" value="1"/>
</dbReference>
<keyword evidence="3" id="KW-1185">Reference proteome</keyword>
<dbReference type="AlphaFoldDB" id="A0A917T2J8"/>
<dbReference type="SMART" id="SM00331">
    <property type="entry name" value="PP2C_SIG"/>
    <property type="match status" value="1"/>
</dbReference>
<dbReference type="RefSeq" id="WP_028286914.1">
    <property type="nucleotide sequence ID" value="NZ_BMLF01000002.1"/>
</dbReference>
<reference evidence="2" key="1">
    <citation type="journal article" date="2014" name="Int. J. Syst. Evol. Microbiol.">
        <title>Complete genome sequence of Corynebacterium casei LMG S-19264T (=DSM 44701T), isolated from a smear-ripened cheese.</title>
        <authorList>
            <consortium name="US DOE Joint Genome Institute (JGI-PGF)"/>
            <person name="Walter F."/>
            <person name="Albersmeier A."/>
            <person name="Kalinowski J."/>
            <person name="Ruckert C."/>
        </authorList>
    </citation>
    <scope>NUCLEOTIDE SEQUENCE</scope>
    <source>
        <strain evidence="2">CGMCC 1.6293</strain>
    </source>
</reference>
<organism evidence="2 3">
    <name type="scientific">Pseudooceanicola nanhaiensis</name>
    <dbReference type="NCBI Taxonomy" id="375761"/>
    <lineage>
        <taxon>Bacteria</taxon>
        <taxon>Pseudomonadati</taxon>
        <taxon>Pseudomonadota</taxon>
        <taxon>Alphaproteobacteria</taxon>
        <taxon>Rhodobacterales</taxon>
        <taxon>Paracoccaceae</taxon>
        <taxon>Pseudooceanicola</taxon>
    </lineage>
</organism>
<dbReference type="Proteomes" id="UP000649829">
    <property type="component" value="Unassembled WGS sequence"/>
</dbReference>
<dbReference type="InterPro" id="IPR036457">
    <property type="entry name" value="PPM-type-like_dom_sf"/>
</dbReference>
<reference evidence="2" key="2">
    <citation type="submission" date="2020-09" db="EMBL/GenBank/DDBJ databases">
        <authorList>
            <person name="Sun Q."/>
            <person name="Zhou Y."/>
        </authorList>
    </citation>
    <scope>NUCLEOTIDE SEQUENCE</scope>
    <source>
        <strain evidence="2">CGMCC 1.6293</strain>
    </source>
</reference>
<dbReference type="PROSITE" id="PS51746">
    <property type="entry name" value="PPM_2"/>
    <property type="match status" value="1"/>
</dbReference>
<dbReference type="EMBL" id="BMLF01000002">
    <property type="protein sequence ID" value="GGM08522.1"/>
    <property type="molecule type" value="Genomic_DNA"/>
</dbReference>
<proteinExistence type="predicted"/>